<organism evidence="2 3">
    <name type="scientific">Hoyosella rhizosphaerae</name>
    <dbReference type="NCBI Taxonomy" id="1755582"/>
    <lineage>
        <taxon>Bacteria</taxon>
        <taxon>Bacillati</taxon>
        <taxon>Actinomycetota</taxon>
        <taxon>Actinomycetes</taxon>
        <taxon>Mycobacteriales</taxon>
        <taxon>Hoyosellaceae</taxon>
        <taxon>Hoyosella</taxon>
    </lineage>
</organism>
<evidence type="ECO:0000313" key="3">
    <source>
        <dbReference type="Proteomes" id="UP000641514"/>
    </source>
</evidence>
<gene>
    <name evidence="2" type="ORF">GCM10011410_03650</name>
</gene>
<reference evidence="2" key="2">
    <citation type="submission" date="2020-09" db="EMBL/GenBank/DDBJ databases">
        <authorList>
            <person name="Sun Q."/>
            <person name="Zhou Y."/>
        </authorList>
    </citation>
    <scope>NUCLEOTIDE SEQUENCE</scope>
    <source>
        <strain evidence="2">CGMCC 1.15478</strain>
    </source>
</reference>
<evidence type="ECO:0000256" key="1">
    <source>
        <dbReference type="SAM" id="MobiDB-lite"/>
    </source>
</evidence>
<dbReference type="AlphaFoldDB" id="A0A916X9U7"/>
<comment type="caution">
    <text evidence="2">The sequence shown here is derived from an EMBL/GenBank/DDBJ whole genome shotgun (WGS) entry which is preliminary data.</text>
</comment>
<sequence length="60" mass="6657">MAAQGKKMSDEQRKKFEEALAHKDAHNSDPHRNSPHGSGKANEAHRAEGTRSMFRRKSGG</sequence>
<dbReference type="InterPro" id="IPR035172">
    <property type="entry name" value="DUF5302"/>
</dbReference>
<dbReference type="EMBL" id="BMJH01000001">
    <property type="protein sequence ID" value="GGC54530.1"/>
    <property type="molecule type" value="Genomic_DNA"/>
</dbReference>
<evidence type="ECO:0008006" key="4">
    <source>
        <dbReference type="Google" id="ProtNLM"/>
    </source>
</evidence>
<dbReference type="RefSeq" id="WP_206050428.1">
    <property type="nucleotide sequence ID" value="NZ_JAFJMN010000008.1"/>
</dbReference>
<evidence type="ECO:0000313" key="2">
    <source>
        <dbReference type="EMBL" id="GGC54530.1"/>
    </source>
</evidence>
<proteinExistence type="predicted"/>
<keyword evidence="3" id="KW-1185">Reference proteome</keyword>
<name>A0A916X9U7_9ACTN</name>
<reference evidence="2" key="1">
    <citation type="journal article" date="2014" name="Int. J. Syst. Evol. Microbiol.">
        <title>Complete genome sequence of Corynebacterium casei LMG S-19264T (=DSM 44701T), isolated from a smear-ripened cheese.</title>
        <authorList>
            <consortium name="US DOE Joint Genome Institute (JGI-PGF)"/>
            <person name="Walter F."/>
            <person name="Albersmeier A."/>
            <person name="Kalinowski J."/>
            <person name="Ruckert C."/>
        </authorList>
    </citation>
    <scope>NUCLEOTIDE SEQUENCE</scope>
    <source>
        <strain evidence="2">CGMCC 1.15478</strain>
    </source>
</reference>
<accession>A0A916X9U7</accession>
<protein>
    <recommendedName>
        <fullName evidence="4">DUF5302 domain-containing protein</fullName>
    </recommendedName>
</protein>
<feature type="region of interest" description="Disordered" evidence="1">
    <location>
        <begin position="1"/>
        <end position="60"/>
    </location>
</feature>
<feature type="compositionally biased region" description="Basic and acidic residues" evidence="1">
    <location>
        <begin position="7"/>
        <end position="32"/>
    </location>
</feature>
<dbReference type="Pfam" id="PF17227">
    <property type="entry name" value="DUF5302"/>
    <property type="match status" value="1"/>
</dbReference>
<dbReference type="Proteomes" id="UP000641514">
    <property type="component" value="Unassembled WGS sequence"/>
</dbReference>